<dbReference type="EMBL" id="FOXM01000002">
    <property type="protein sequence ID" value="SFP37525.1"/>
    <property type="molecule type" value="Genomic_DNA"/>
</dbReference>
<feature type="transmembrane region" description="Helical" evidence="1">
    <location>
        <begin position="6"/>
        <end position="26"/>
    </location>
</feature>
<dbReference type="AlphaFoldDB" id="A0A1I5PTY6"/>
<reference evidence="3" key="1">
    <citation type="submission" date="2016-10" db="EMBL/GenBank/DDBJ databases">
        <authorList>
            <person name="Varghese N."/>
            <person name="Submissions S."/>
        </authorList>
    </citation>
    <scope>NUCLEOTIDE SEQUENCE [LARGE SCALE GENOMIC DNA]</scope>
    <source>
        <strain evidence="3">JCM 18195</strain>
    </source>
</reference>
<dbReference type="Proteomes" id="UP000243084">
    <property type="component" value="Unassembled WGS sequence"/>
</dbReference>
<name>A0A1I5PTY6_9GAMM</name>
<keyword evidence="1" id="KW-0472">Membrane</keyword>
<evidence type="ECO:0000313" key="3">
    <source>
        <dbReference type="Proteomes" id="UP000243084"/>
    </source>
</evidence>
<sequence>MPKTNHAIPMTLLIVLLAISGGWLFVKINLSSKATPYMTYWNESRSCYINAYIPKFSSLGALGKIVKLFSSDSFFRVYSKDGVLLKSSEWLLWQREFAESEKAIWVHRRAIYPTDSGYEGWVIEACM</sequence>
<accession>A0A1I5PTY6</accession>
<keyword evidence="1" id="KW-0812">Transmembrane</keyword>
<gene>
    <name evidence="2" type="ORF">SAMN05216229_10236</name>
</gene>
<dbReference type="RefSeq" id="WP_245768186.1">
    <property type="nucleotide sequence ID" value="NZ_FOXM01000002.1"/>
</dbReference>
<protein>
    <submittedName>
        <fullName evidence="2">Uncharacterized protein</fullName>
    </submittedName>
</protein>
<evidence type="ECO:0000313" key="2">
    <source>
        <dbReference type="EMBL" id="SFP37525.1"/>
    </source>
</evidence>
<keyword evidence="3" id="KW-1185">Reference proteome</keyword>
<evidence type="ECO:0000256" key="1">
    <source>
        <dbReference type="SAM" id="Phobius"/>
    </source>
</evidence>
<organism evidence="2 3">
    <name type="scientific">Geopseudomonas sagittaria</name>
    <dbReference type="NCBI Taxonomy" id="1135990"/>
    <lineage>
        <taxon>Bacteria</taxon>
        <taxon>Pseudomonadati</taxon>
        <taxon>Pseudomonadota</taxon>
        <taxon>Gammaproteobacteria</taxon>
        <taxon>Pseudomonadales</taxon>
        <taxon>Pseudomonadaceae</taxon>
        <taxon>Geopseudomonas</taxon>
    </lineage>
</organism>
<keyword evidence="1" id="KW-1133">Transmembrane helix</keyword>
<proteinExistence type="predicted"/>